<dbReference type="EMBL" id="JAJSOF020000001">
    <property type="protein sequence ID" value="KAJ4451513.1"/>
    <property type="molecule type" value="Genomic_DNA"/>
</dbReference>
<keyword evidence="2" id="KW-1185">Reference proteome</keyword>
<reference evidence="1 2" key="1">
    <citation type="journal article" date="2022" name="Allergy">
        <title>Genome assembly and annotation of Periplaneta americana reveal a comprehensive cockroach allergen profile.</title>
        <authorList>
            <person name="Wang L."/>
            <person name="Xiong Q."/>
            <person name="Saelim N."/>
            <person name="Wang L."/>
            <person name="Nong W."/>
            <person name="Wan A.T."/>
            <person name="Shi M."/>
            <person name="Liu X."/>
            <person name="Cao Q."/>
            <person name="Hui J.H.L."/>
            <person name="Sookrung N."/>
            <person name="Leung T.F."/>
            <person name="Tungtrongchitr A."/>
            <person name="Tsui S.K.W."/>
        </authorList>
    </citation>
    <scope>NUCLEOTIDE SEQUENCE [LARGE SCALE GENOMIC DNA]</scope>
    <source>
        <strain evidence="1">PWHHKU_190912</strain>
    </source>
</reference>
<evidence type="ECO:0000313" key="1">
    <source>
        <dbReference type="EMBL" id="KAJ4451513.1"/>
    </source>
</evidence>
<comment type="caution">
    <text evidence="1">The sequence shown here is derived from an EMBL/GenBank/DDBJ whole genome shotgun (WGS) entry which is preliminary data.</text>
</comment>
<organism evidence="1 2">
    <name type="scientific">Periplaneta americana</name>
    <name type="common">American cockroach</name>
    <name type="synonym">Blatta americana</name>
    <dbReference type="NCBI Taxonomy" id="6978"/>
    <lineage>
        <taxon>Eukaryota</taxon>
        <taxon>Metazoa</taxon>
        <taxon>Ecdysozoa</taxon>
        <taxon>Arthropoda</taxon>
        <taxon>Hexapoda</taxon>
        <taxon>Insecta</taxon>
        <taxon>Pterygota</taxon>
        <taxon>Neoptera</taxon>
        <taxon>Polyneoptera</taxon>
        <taxon>Dictyoptera</taxon>
        <taxon>Blattodea</taxon>
        <taxon>Blattoidea</taxon>
        <taxon>Blattidae</taxon>
        <taxon>Blattinae</taxon>
        <taxon>Periplaneta</taxon>
    </lineage>
</organism>
<sequence>MEGMKKTRGRLTSINAIIFNGHSFHICYVVAAQINRSYDMMMFNGAANRFLVCYIHYSSCWLLEPISSVAAVDFNVRRGITRPVKCFGFGFVHIIFRYPQENVCWLSDSIGGLDPLFGFTKLI</sequence>
<proteinExistence type="predicted"/>
<evidence type="ECO:0000313" key="2">
    <source>
        <dbReference type="Proteomes" id="UP001148838"/>
    </source>
</evidence>
<accession>A0ABQ8TXX7</accession>
<gene>
    <name evidence="1" type="ORF">ANN_02977</name>
</gene>
<protein>
    <submittedName>
        <fullName evidence="1">Uncharacterized protein</fullName>
    </submittedName>
</protein>
<dbReference type="Proteomes" id="UP001148838">
    <property type="component" value="Unassembled WGS sequence"/>
</dbReference>
<name>A0ABQ8TXX7_PERAM</name>